<feature type="region of interest" description="Disordered" evidence="1">
    <location>
        <begin position="423"/>
        <end position="449"/>
    </location>
</feature>
<feature type="region of interest" description="Disordered" evidence="1">
    <location>
        <begin position="268"/>
        <end position="291"/>
    </location>
</feature>
<feature type="region of interest" description="Disordered" evidence="1">
    <location>
        <begin position="160"/>
        <end position="191"/>
    </location>
</feature>
<sequence length="561" mass="61653">MGPLANKIVDLSLEQTRSYNSDVWHPALLEFFPGIERDFLSATGKSADIHIQLLTDIVDKLTKAHRKFRNFGLLRVANHKNSSNKPPVDTAQYSKDSAPSSSFDSLIVIISYWLNWVECVQIDISQNHSAVHNPTKFRIMSTSSDSANIVADIINSITSTSSAKSRPKPKSAAKNPENAKKLPNKKAESLSAQNTIKKKQAIKNSLEIRRKKELAGNSKENVSDWYRDFLLEKFSNDFKITPKKDLVIVETEPSAIKDTVNSSRIIQEQKSTLGSNQSSSTTSFGIDDRSKKHTSIGESYRFDNATSNVKNAVSDIHSIAQKATSLDASKMDEESVSESDSELDSDLDDIVWQPGEEEDDDDDDDDDESGDEYSVDVDGSGDCIQSSVLAAKPTKKSGLDMVSQFKMMNLGEKKKHLLNSGNVSKTNVSAASNTGGKSSAKKRKKSGGKSLSEFGNCYMVLDQLCTDSTNRLFGYLKGAFRIEDAGTSMKYIEQGGSSGATDGSGGGSSGGRFKQDINDAVVYQQQKIFENSFRSTLVAQFPPLSSHFILYNYLLFYALID</sequence>
<feature type="compositionally biased region" description="Basic and acidic residues" evidence="1">
    <location>
        <begin position="177"/>
        <end position="188"/>
    </location>
</feature>
<feature type="region of interest" description="Disordered" evidence="1">
    <location>
        <begin position="326"/>
        <end position="381"/>
    </location>
</feature>
<keyword evidence="4" id="KW-1185">Reference proteome</keyword>
<dbReference type="EMBL" id="LSSM01004027">
    <property type="protein sequence ID" value="OMJ16053.1"/>
    <property type="molecule type" value="Genomic_DNA"/>
</dbReference>
<feature type="compositionally biased region" description="Polar residues" evidence="1">
    <location>
        <begin position="423"/>
        <end position="434"/>
    </location>
</feature>
<dbReference type="AlphaFoldDB" id="A0A1R1XS54"/>
<organism evidence="3 4">
    <name type="scientific">Smittium culicis</name>
    <dbReference type="NCBI Taxonomy" id="133412"/>
    <lineage>
        <taxon>Eukaryota</taxon>
        <taxon>Fungi</taxon>
        <taxon>Fungi incertae sedis</taxon>
        <taxon>Zoopagomycota</taxon>
        <taxon>Kickxellomycotina</taxon>
        <taxon>Harpellomycetes</taxon>
        <taxon>Harpellales</taxon>
        <taxon>Legeriomycetaceae</taxon>
        <taxon>Smittium</taxon>
    </lineage>
</organism>
<dbReference type="EMBL" id="LSSM01003582">
    <property type="protein sequence ID" value="OMJ17445.1"/>
    <property type="molecule type" value="Genomic_DNA"/>
</dbReference>
<gene>
    <name evidence="3" type="ORF">AYI69_g7432</name>
    <name evidence="2" type="ORF">AYI69_g7977</name>
</gene>
<evidence type="ECO:0000313" key="3">
    <source>
        <dbReference type="EMBL" id="OMJ17445.1"/>
    </source>
</evidence>
<accession>A0A1R1XS54</accession>
<evidence type="ECO:0000313" key="2">
    <source>
        <dbReference type="EMBL" id="OMJ16053.1"/>
    </source>
</evidence>
<evidence type="ECO:0000256" key="1">
    <source>
        <dbReference type="SAM" id="MobiDB-lite"/>
    </source>
</evidence>
<comment type="caution">
    <text evidence="3">The sequence shown here is derived from an EMBL/GenBank/DDBJ whole genome shotgun (WGS) entry which is preliminary data.</text>
</comment>
<reference evidence="4" key="1">
    <citation type="submission" date="2017-01" db="EMBL/GenBank/DDBJ databases">
        <authorList>
            <person name="Wang Y."/>
            <person name="White M."/>
            <person name="Kvist S."/>
            <person name="Moncalvo J.-M."/>
        </authorList>
    </citation>
    <scope>NUCLEOTIDE SEQUENCE [LARGE SCALE GENOMIC DNA]</scope>
    <source>
        <strain evidence="4">ID-206-W2</strain>
    </source>
</reference>
<reference evidence="3" key="2">
    <citation type="submission" date="2017-01" db="EMBL/GenBank/DDBJ databases">
        <authorList>
            <person name="Mah S.A."/>
            <person name="Swanson W.J."/>
            <person name="Moy G.W."/>
            <person name="Vacquier V.D."/>
        </authorList>
    </citation>
    <scope>NUCLEOTIDE SEQUENCE [LARGE SCALE GENOMIC DNA]</scope>
    <source>
        <strain evidence="3">ID-206-W2</strain>
    </source>
</reference>
<name>A0A1R1XS54_9FUNG</name>
<protein>
    <submittedName>
        <fullName evidence="3">Uncharacterized protein</fullName>
    </submittedName>
</protein>
<proteinExistence type="predicted"/>
<feature type="compositionally biased region" description="Polar residues" evidence="1">
    <location>
        <begin position="268"/>
        <end position="284"/>
    </location>
</feature>
<feature type="compositionally biased region" description="Acidic residues" evidence="1">
    <location>
        <begin position="334"/>
        <end position="375"/>
    </location>
</feature>
<dbReference type="Proteomes" id="UP000187429">
    <property type="component" value="Unassembled WGS sequence"/>
</dbReference>
<evidence type="ECO:0000313" key="4">
    <source>
        <dbReference type="Proteomes" id="UP000187429"/>
    </source>
</evidence>